<dbReference type="GO" id="GO:0006508">
    <property type="term" value="P:proteolysis"/>
    <property type="evidence" value="ECO:0007669"/>
    <property type="project" value="UniProtKB-KW"/>
</dbReference>
<dbReference type="InterPro" id="IPR036034">
    <property type="entry name" value="PDZ_sf"/>
</dbReference>
<dbReference type="OrthoDB" id="9758917at2"/>
<dbReference type="InterPro" id="IPR043504">
    <property type="entry name" value="Peptidase_S1_PA_chymotrypsin"/>
</dbReference>
<dbReference type="EMBL" id="FNCK01000003">
    <property type="protein sequence ID" value="SDG16850.1"/>
    <property type="molecule type" value="Genomic_DNA"/>
</dbReference>
<keyword evidence="4" id="KW-0720">Serine protease</keyword>
<dbReference type="Pfam" id="PF13365">
    <property type="entry name" value="Trypsin_2"/>
    <property type="match status" value="1"/>
</dbReference>
<evidence type="ECO:0000313" key="8">
    <source>
        <dbReference type="Proteomes" id="UP000199708"/>
    </source>
</evidence>
<evidence type="ECO:0000256" key="2">
    <source>
        <dbReference type="ARBA" id="ARBA00022670"/>
    </source>
</evidence>
<keyword evidence="8" id="KW-1185">Reference proteome</keyword>
<dbReference type="SUPFAM" id="SSF50494">
    <property type="entry name" value="Trypsin-like serine proteases"/>
    <property type="match status" value="1"/>
</dbReference>
<dbReference type="InterPro" id="IPR009003">
    <property type="entry name" value="Peptidase_S1_PA"/>
</dbReference>
<dbReference type="InterPro" id="IPR001940">
    <property type="entry name" value="Peptidase_S1C"/>
</dbReference>
<sequence>MKEELNQNDGTKRWRKIFVGLSGMTLSLLLAGSLSFNNDFSAFSQEPSKVESSIKTAEPNQLPDTEQKMVDMVNQASEAVVSIANKQKSYHGLDPFSEYQYNQYFMPDEEDKDLQVIGEGSGVVYRIDGDKAYIVTNHHVVEDADALEVRLKSGETVEAELVGSDTLSDLAVITIDASVASKALEFVDSDNVQVGQVAIAIGSPLGSEFATSVTKGIVSGLDRSVPVDLNGDRVPDWDMSLLQTDAAINPGNSGGALLNSSGQLIGINSSKLSATGVEGMGFAIPSSDVVDIIGQLEKNGEVVRPVLGISYTSLSLVHPDYRTQVMGLSEDDVKGAFIREVDPDGSAAKAGLKEYDLIKAIDGKEIETINDLKKFLYEYKVGDKVKLSIRRAKEDIEVEITLEAAVENPSQIQPFPAEEESKENDGIPY</sequence>
<dbReference type="PROSITE" id="PS50106">
    <property type="entry name" value="PDZ"/>
    <property type="match status" value="1"/>
</dbReference>
<dbReference type="Gene3D" id="2.40.10.10">
    <property type="entry name" value="Trypsin-like serine proteases"/>
    <property type="match status" value="2"/>
</dbReference>
<comment type="similarity">
    <text evidence="1">Belongs to the peptidase S1C family.</text>
</comment>
<evidence type="ECO:0000256" key="3">
    <source>
        <dbReference type="ARBA" id="ARBA00022801"/>
    </source>
</evidence>
<dbReference type="GO" id="GO:0004252">
    <property type="term" value="F:serine-type endopeptidase activity"/>
    <property type="evidence" value="ECO:0007669"/>
    <property type="project" value="InterPro"/>
</dbReference>
<reference evidence="7 8" key="1">
    <citation type="submission" date="2016-10" db="EMBL/GenBank/DDBJ databases">
        <authorList>
            <person name="de Groot N.N."/>
        </authorList>
    </citation>
    <scope>NUCLEOTIDE SEQUENCE [LARGE SCALE GENOMIC DNA]</scope>
    <source>
        <strain evidence="7 8">ATCC BAA-466</strain>
    </source>
</reference>
<gene>
    <name evidence="7" type="ORF">SAMN05421791_103258</name>
</gene>
<evidence type="ECO:0000256" key="5">
    <source>
        <dbReference type="SAM" id="MobiDB-lite"/>
    </source>
</evidence>
<proteinExistence type="inferred from homology"/>
<evidence type="ECO:0000259" key="6">
    <source>
        <dbReference type="PROSITE" id="PS50106"/>
    </source>
</evidence>
<dbReference type="RefSeq" id="WP_090289662.1">
    <property type="nucleotide sequence ID" value="NZ_FNCK01000003.1"/>
</dbReference>
<feature type="region of interest" description="Disordered" evidence="5">
    <location>
        <begin position="409"/>
        <end position="429"/>
    </location>
</feature>
<evidence type="ECO:0000256" key="1">
    <source>
        <dbReference type="ARBA" id="ARBA00010541"/>
    </source>
</evidence>
<dbReference type="SUPFAM" id="SSF50156">
    <property type="entry name" value="PDZ domain-like"/>
    <property type="match status" value="1"/>
</dbReference>
<name>A0A1G7S401_9LACT</name>
<feature type="domain" description="PDZ" evidence="6">
    <location>
        <begin position="313"/>
        <end position="393"/>
    </location>
</feature>
<dbReference type="SMART" id="SM00228">
    <property type="entry name" value="PDZ"/>
    <property type="match status" value="1"/>
</dbReference>
<dbReference type="InterPro" id="IPR001478">
    <property type="entry name" value="PDZ"/>
</dbReference>
<evidence type="ECO:0000256" key="4">
    <source>
        <dbReference type="ARBA" id="ARBA00022825"/>
    </source>
</evidence>
<dbReference type="PANTHER" id="PTHR43343:SF3">
    <property type="entry name" value="PROTEASE DO-LIKE 8, CHLOROPLASTIC"/>
    <property type="match status" value="1"/>
</dbReference>
<dbReference type="PANTHER" id="PTHR43343">
    <property type="entry name" value="PEPTIDASE S12"/>
    <property type="match status" value="1"/>
</dbReference>
<dbReference type="AlphaFoldDB" id="A0A1G7S401"/>
<dbReference type="InterPro" id="IPR051201">
    <property type="entry name" value="Chloro_Bact_Ser_Proteases"/>
</dbReference>
<dbReference type="STRING" id="120956.SAMN05421791_103258"/>
<keyword evidence="2 7" id="KW-0645">Protease</keyword>
<evidence type="ECO:0000313" key="7">
    <source>
        <dbReference type="EMBL" id="SDG16850.1"/>
    </source>
</evidence>
<dbReference type="Proteomes" id="UP000199708">
    <property type="component" value="Unassembled WGS sequence"/>
</dbReference>
<dbReference type="Gene3D" id="2.30.42.10">
    <property type="match status" value="1"/>
</dbReference>
<organism evidence="7 8">
    <name type="scientific">Facklamia miroungae</name>
    <dbReference type="NCBI Taxonomy" id="120956"/>
    <lineage>
        <taxon>Bacteria</taxon>
        <taxon>Bacillati</taxon>
        <taxon>Bacillota</taxon>
        <taxon>Bacilli</taxon>
        <taxon>Lactobacillales</taxon>
        <taxon>Aerococcaceae</taxon>
        <taxon>Facklamia</taxon>
    </lineage>
</organism>
<keyword evidence="3" id="KW-0378">Hydrolase</keyword>
<dbReference type="PRINTS" id="PR00834">
    <property type="entry name" value="PROTEASES2C"/>
</dbReference>
<dbReference type="Pfam" id="PF13180">
    <property type="entry name" value="PDZ_2"/>
    <property type="match status" value="1"/>
</dbReference>
<protein>
    <submittedName>
        <fullName evidence="7">Serine protease Do</fullName>
    </submittedName>
</protein>
<accession>A0A1G7S401</accession>